<dbReference type="Pfam" id="PF00069">
    <property type="entry name" value="Pkinase"/>
    <property type="match status" value="1"/>
</dbReference>
<organism evidence="4 5">
    <name type="scientific">Panicum virgatum</name>
    <name type="common">Blackwell switchgrass</name>
    <dbReference type="NCBI Taxonomy" id="38727"/>
    <lineage>
        <taxon>Eukaryota</taxon>
        <taxon>Viridiplantae</taxon>
        <taxon>Streptophyta</taxon>
        <taxon>Embryophyta</taxon>
        <taxon>Tracheophyta</taxon>
        <taxon>Spermatophyta</taxon>
        <taxon>Magnoliopsida</taxon>
        <taxon>Liliopsida</taxon>
        <taxon>Poales</taxon>
        <taxon>Poaceae</taxon>
        <taxon>PACMAD clade</taxon>
        <taxon>Panicoideae</taxon>
        <taxon>Panicodae</taxon>
        <taxon>Paniceae</taxon>
        <taxon>Panicinae</taxon>
        <taxon>Panicum</taxon>
        <taxon>Panicum sect. Hiantes</taxon>
    </lineage>
</organism>
<name>A0A8T0T6P7_PANVG</name>
<evidence type="ECO:0000313" key="4">
    <source>
        <dbReference type="EMBL" id="KAG2604016.1"/>
    </source>
</evidence>
<evidence type="ECO:0000259" key="3">
    <source>
        <dbReference type="PROSITE" id="PS50011"/>
    </source>
</evidence>
<gene>
    <name evidence="4" type="ORF">PVAP13_4NG031700</name>
</gene>
<dbReference type="Gene3D" id="3.30.200.20">
    <property type="entry name" value="Phosphorylase Kinase, domain 1"/>
    <property type="match status" value="1"/>
</dbReference>
<feature type="domain" description="Protein kinase" evidence="3">
    <location>
        <begin position="1"/>
        <end position="260"/>
    </location>
</feature>
<dbReference type="PROSITE" id="PS50011">
    <property type="entry name" value="PROTEIN_KINASE_DOM"/>
    <property type="match status" value="1"/>
</dbReference>
<reference evidence="4" key="1">
    <citation type="submission" date="2020-05" db="EMBL/GenBank/DDBJ databases">
        <title>WGS assembly of Panicum virgatum.</title>
        <authorList>
            <person name="Lovell J.T."/>
            <person name="Jenkins J."/>
            <person name="Shu S."/>
            <person name="Juenger T.E."/>
            <person name="Schmutz J."/>
        </authorList>
    </citation>
    <scope>NUCLEOTIDE SEQUENCE</scope>
    <source>
        <strain evidence="4">AP13</strain>
    </source>
</reference>
<sequence>MGTMVAVKWIRGGEFDGAGAPNLPAVVREAGCVAACRCHPGIVQIKNVDKSEETGDLYIVMELAGPSLRSRLEGQPFSEDETRDSMRQLLQAVEKLHATGTIHRDINPDNILVGTDETLKICGFGCATPARHIGKMFLEKLLDGTTMQYRPSEQLIFSQYYGPEGDIYALGCVIFELLTGEPLFTATTEDDMMIEQTLELSDELRKTHIHPWPILTMGVEAFDDVIDHLSLPGREVLAGLLSYDSWERPTAADALKHRWFTEEDVETKPPAAVEPEFPGFVPLFTQAYIG</sequence>
<evidence type="ECO:0000313" key="5">
    <source>
        <dbReference type="Proteomes" id="UP000823388"/>
    </source>
</evidence>
<dbReference type="GO" id="GO:0005524">
    <property type="term" value="F:ATP binding"/>
    <property type="evidence" value="ECO:0007669"/>
    <property type="project" value="UniProtKB-KW"/>
</dbReference>
<dbReference type="Gene3D" id="1.10.510.10">
    <property type="entry name" value="Transferase(Phosphotransferase) domain 1"/>
    <property type="match status" value="1"/>
</dbReference>
<comment type="caution">
    <text evidence="4">The sequence shown here is derived from an EMBL/GenBank/DDBJ whole genome shotgun (WGS) entry which is preliminary data.</text>
</comment>
<accession>A0A8T0T6P7</accession>
<evidence type="ECO:0000256" key="2">
    <source>
        <dbReference type="ARBA" id="ARBA00022840"/>
    </source>
</evidence>
<dbReference type="GO" id="GO:0004672">
    <property type="term" value="F:protein kinase activity"/>
    <property type="evidence" value="ECO:0007669"/>
    <property type="project" value="InterPro"/>
</dbReference>
<dbReference type="AlphaFoldDB" id="A0A8T0T6P7"/>
<dbReference type="InterPro" id="IPR050117">
    <property type="entry name" value="MAPK"/>
</dbReference>
<keyword evidence="1" id="KW-0547">Nucleotide-binding</keyword>
<keyword evidence="5" id="KW-1185">Reference proteome</keyword>
<protein>
    <recommendedName>
        <fullName evidence="3">Protein kinase domain-containing protein</fullName>
    </recommendedName>
</protein>
<evidence type="ECO:0000256" key="1">
    <source>
        <dbReference type="ARBA" id="ARBA00022741"/>
    </source>
</evidence>
<keyword evidence="2" id="KW-0067">ATP-binding</keyword>
<dbReference type="Proteomes" id="UP000823388">
    <property type="component" value="Chromosome 4N"/>
</dbReference>
<dbReference type="EMBL" id="CM029044">
    <property type="protein sequence ID" value="KAG2604016.1"/>
    <property type="molecule type" value="Genomic_DNA"/>
</dbReference>
<dbReference type="InterPro" id="IPR000719">
    <property type="entry name" value="Prot_kinase_dom"/>
</dbReference>
<proteinExistence type="predicted"/>
<dbReference type="SUPFAM" id="SSF56112">
    <property type="entry name" value="Protein kinase-like (PK-like)"/>
    <property type="match status" value="1"/>
</dbReference>
<dbReference type="InterPro" id="IPR011009">
    <property type="entry name" value="Kinase-like_dom_sf"/>
</dbReference>
<dbReference type="PANTHER" id="PTHR24055">
    <property type="entry name" value="MITOGEN-ACTIVATED PROTEIN KINASE"/>
    <property type="match status" value="1"/>
</dbReference>